<protein>
    <submittedName>
        <fullName evidence="2">Uncharacterized protein</fullName>
    </submittedName>
</protein>
<dbReference type="EMBL" id="JAQOWY010000454">
    <property type="protein sequence ID" value="KAK1841833.1"/>
    <property type="molecule type" value="Genomic_DNA"/>
</dbReference>
<keyword evidence="3" id="KW-1185">Reference proteome</keyword>
<organism evidence="2 3">
    <name type="scientific">Colletotrichum chrysophilum</name>
    <dbReference type="NCBI Taxonomy" id="1836956"/>
    <lineage>
        <taxon>Eukaryota</taxon>
        <taxon>Fungi</taxon>
        <taxon>Dikarya</taxon>
        <taxon>Ascomycota</taxon>
        <taxon>Pezizomycotina</taxon>
        <taxon>Sordariomycetes</taxon>
        <taxon>Hypocreomycetidae</taxon>
        <taxon>Glomerellales</taxon>
        <taxon>Glomerellaceae</taxon>
        <taxon>Colletotrichum</taxon>
        <taxon>Colletotrichum gloeosporioides species complex</taxon>
    </lineage>
</organism>
<proteinExistence type="predicted"/>
<keyword evidence="1" id="KW-1133">Transmembrane helix</keyword>
<dbReference type="AlphaFoldDB" id="A0AAD9EBB2"/>
<evidence type="ECO:0000313" key="2">
    <source>
        <dbReference type="EMBL" id="KAK1841833.1"/>
    </source>
</evidence>
<name>A0AAD9EBB2_9PEZI</name>
<sequence length="104" mass="11388">MWLVASVCHTPCRHAYCVRHATCPMQRIVSLGAPSEWRGQRTSCRVVKTVGSDVRVCSVNSLAEGLEACFCRFAPSRLGYMVVVFLAKSTSGNSVLLILLLIES</sequence>
<feature type="transmembrane region" description="Helical" evidence="1">
    <location>
        <begin position="78"/>
        <end position="102"/>
    </location>
</feature>
<reference evidence="2" key="1">
    <citation type="submission" date="2023-01" db="EMBL/GenBank/DDBJ databases">
        <title>Colletotrichum chrysophilum M932 genome sequence.</title>
        <authorList>
            <person name="Baroncelli R."/>
        </authorList>
    </citation>
    <scope>NUCLEOTIDE SEQUENCE</scope>
    <source>
        <strain evidence="2">M932</strain>
    </source>
</reference>
<keyword evidence="1" id="KW-0812">Transmembrane</keyword>
<gene>
    <name evidence="2" type="ORF">CCHR01_15551</name>
</gene>
<evidence type="ECO:0000256" key="1">
    <source>
        <dbReference type="SAM" id="Phobius"/>
    </source>
</evidence>
<accession>A0AAD9EBB2</accession>
<evidence type="ECO:0000313" key="3">
    <source>
        <dbReference type="Proteomes" id="UP001243330"/>
    </source>
</evidence>
<keyword evidence="1" id="KW-0472">Membrane</keyword>
<dbReference type="Proteomes" id="UP001243330">
    <property type="component" value="Unassembled WGS sequence"/>
</dbReference>
<comment type="caution">
    <text evidence="2">The sequence shown here is derived from an EMBL/GenBank/DDBJ whole genome shotgun (WGS) entry which is preliminary data.</text>
</comment>